<dbReference type="CDD" id="cd03020">
    <property type="entry name" value="DsbA_DsbC_DsbG"/>
    <property type="match status" value="1"/>
</dbReference>
<evidence type="ECO:0000259" key="9">
    <source>
        <dbReference type="Pfam" id="PF10411"/>
    </source>
</evidence>
<name>A0ABW3LXG3_9GAMM</name>
<accession>A0ABW3LXG3</accession>
<dbReference type="InterPro" id="IPR018950">
    <property type="entry name" value="DiS-bond_isomerase_DsbC/G_N"/>
</dbReference>
<dbReference type="NCBIfam" id="NF008657">
    <property type="entry name" value="PRK11657.1"/>
    <property type="match status" value="1"/>
</dbReference>
<dbReference type="Proteomes" id="UP001597033">
    <property type="component" value="Unassembled WGS sequence"/>
</dbReference>
<protein>
    <recommendedName>
        <fullName evidence="7">Thiol:disulfide interchange protein</fullName>
    </recommendedName>
</protein>
<feature type="domain" description="Disulphide bond isomerase DsbC/G N-terminal" evidence="9">
    <location>
        <begin position="83"/>
        <end position="122"/>
    </location>
</feature>
<keyword evidence="11" id="KW-0560">Oxidoreductase</keyword>
<dbReference type="GO" id="GO:0016491">
    <property type="term" value="F:oxidoreductase activity"/>
    <property type="evidence" value="ECO:0007669"/>
    <property type="project" value="UniProtKB-KW"/>
</dbReference>
<gene>
    <name evidence="11" type="primary">dsbG</name>
    <name evidence="11" type="ORF">ACFQ2N_12460</name>
</gene>
<keyword evidence="6 7" id="KW-0676">Redox-active center</keyword>
<dbReference type="SUPFAM" id="SSF52833">
    <property type="entry name" value="Thioredoxin-like"/>
    <property type="match status" value="1"/>
</dbReference>
<evidence type="ECO:0000256" key="6">
    <source>
        <dbReference type="ARBA" id="ARBA00023284"/>
    </source>
</evidence>
<dbReference type="Gene3D" id="3.40.30.10">
    <property type="entry name" value="Glutaredoxin"/>
    <property type="match status" value="1"/>
</dbReference>
<dbReference type="SUPFAM" id="SSF54423">
    <property type="entry name" value="DsbC/DsbG N-terminal domain-like"/>
    <property type="match status" value="1"/>
</dbReference>
<evidence type="ECO:0000313" key="11">
    <source>
        <dbReference type="EMBL" id="MFD1043157.1"/>
    </source>
</evidence>
<dbReference type="InterPro" id="IPR033954">
    <property type="entry name" value="DiS-bond_Isoase_DsbC/G"/>
</dbReference>
<dbReference type="PANTHER" id="PTHR35272">
    <property type="entry name" value="THIOL:DISULFIDE INTERCHANGE PROTEIN DSBC-RELATED"/>
    <property type="match status" value="1"/>
</dbReference>
<dbReference type="Pfam" id="PF10411">
    <property type="entry name" value="DsbC_N"/>
    <property type="match status" value="1"/>
</dbReference>
<keyword evidence="12" id="KW-1185">Reference proteome</keyword>
<dbReference type="PROSITE" id="PS51257">
    <property type="entry name" value="PROKAR_LIPOPROTEIN"/>
    <property type="match status" value="1"/>
</dbReference>
<evidence type="ECO:0000259" key="10">
    <source>
        <dbReference type="Pfam" id="PF13098"/>
    </source>
</evidence>
<evidence type="ECO:0000256" key="3">
    <source>
        <dbReference type="ARBA" id="ARBA00022729"/>
    </source>
</evidence>
<sequence length="290" mass="30490">MRSLKATKLVVLLLSTAAVVGLAGCGRDSAGPGAEATGTTVVTAPAPPDSTDQPEGAVAPTAAERFLLEQGSTITTAFTSESGLKAIVAERGTEQRLFYVTADGGYLISGTVYDAKGGNVTNNDLARAAIPADSGRHVIDAEMAAIWEQAGGLDYVAEGAAEDPEKIVYVIFDPQCPYCHQLWGMIRPVAAAGRIQVRWIPVAILSESSKNLAAAIYQAKDASRALTEMGGGTLTGVKVTEKTAAELERNLQLLQASGYTGVPTILYMDDGRPRGIMSVPGEEQFNRIFR</sequence>
<comment type="similarity">
    <text evidence="2 7">Belongs to the thioredoxin family. DsbC subfamily.</text>
</comment>
<dbReference type="RefSeq" id="WP_162377116.1">
    <property type="nucleotide sequence ID" value="NZ_JBHTKN010000008.1"/>
</dbReference>
<evidence type="ECO:0000256" key="7">
    <source>
        <dbReference type="RuleBase" id="RU364038"/>
    </source>
</evidence>
<feature type="compositionally biased region" description="Low complexity" evidence="8">
    <location>
        <begin position="30"/>
        <end position="44"/>
    </location>
</feature>
<evidence type="ECO:0000256" key="4">
    <source>
        <dbReference type="ARBA" id="ARBA00022764"/>
    </source>
</evidence>
<evidence type="ECO:0000256" key="5">
    <source>
        <dbReference type="ARBA" id="ARBA00023157"/>
    </source>
</evidence>
<dbReference type="PANTHER" id="PTHR35272:SF4">
    <property type="entry name" value="THIOL:DISULFIDE INTERCHANGE PROTEIN DSBG"/>
    <property type="match status" value="1"/>
</dbReference>
<dbReference type="InterPro" id="IPR051470">
    <property type="entry name" value="Thiol:disulfide_interchange"/>
</dbReference>
<evidence type="ECO:0000256" key="2">
    <source>
        <dbReference type="ARBA" id="ARBA00009813"/>
    </source>
</evidence>
<feature type="domain" description="Thioredoxin-like fold" evidence="10">
    <location>
        <begin position="162"/>
        <end position="285"/>
    </location>
</feature>
<dbReference type="EMBL" id="JBHTKN010000008">
    <property type="protein sequence ID" value="MFD1043157.1"/>
    <property type="molecule type" value="Genomic_DNA"/>
</dbReference>
<dbReference type="Gene3D" id="3.10.450.70">
    <property type="entry name" value="Disulphide bond isomerase, DsbC/G, N-terminal"/>
    <property type="match status" value="1"/>
</dbReference>
<dbReference type="InterPro" id="IPR036249">
    <property type="entry name" value="Thioredoxin-like_sf"/>
</dbReference>
<dbReference type="Pfam" id="PF13098">
    <property type="entry name" value="Thioredoxin_2"/>
    <property type="match status" value="1"/>
</dbReference>
<evidence type="ECO:0000313" key="12">
    <source>
        <dbReference type="Proteomes" id="UP001597033"/>
    </source>
</evidence>
<keyword evidence="3 7" id="KW-0732">Signal</keyword>
<comment type="subcellular location">
    <subcellularLocation>
        <location evidence="1 7">Periplasm</location>
    </subcellularLocation>
</comment>
<comment type="caution">
    <text evidence="11">The sequence shown here is derived from an EMBL/GenBank/DDBJ whole genome shotgun (WGS) entry which is preliminary data.</text>
</comment>
<keyword evidence="5" id="KW-1015">Disulfide bond</keyword>
<dbReference type="InterPro" id="IPR012336">
    <property type="entry name" value="Thioredoxin-like_fold"/>
</dbReference>
<organism evidence="11 12">
    <name type="scientific">Pseudoxanthomonas kaohsiungensis</name>
    <dbReference type="NCBI Taxonomy" id="283923"/>
    <lineage>
        <taxon>Bacteria</taxon>
        <taxon>Pseudomonadati</taxon>
        <taxon>Pseudomonadota</taxon>
        <taxon>Gammaproteobacteria</taxon>
        <taxon>Lysobacterales</taxon>
        <taxon>Lysobacteraceae</taxon>
        <taxon>Pseudoxanthomonas</taxon>
    </lineage>
</organism>
<feature type="chain" id="PRO_5044989800" description="Thiol:disulfide interchange protein" evidence="7">
    <location>
        <begin position="24"/>
        <end position="290"/>
    </location>
</feature>
<proteinExistence type="inferred from homology"/>
<feature type="region of interest" description="Disordered" evidence="8">
    <location>
        <begin position="29"/>
        <end position="57"/>
    </location>
</feature>
<keyword evidence="4 7" id="KW-0574">Periplasm</keyword>
<evidence type="ECO:0000256" key="1">
    <source>
        <dbReference type="ARBA" id="ARBA00004418"/>
    </source>
</evidence>
<dbReference type="InterPro" id="IPR009094">
    <property type="entry name" value="DiS-bond_isomerase_DsbC/G_N_sf"/>
</dbReference>
<evidence type="ECO:0000256" key="8">
    <source>
        <dbReference type="SAM" id="MobiDB-lite"/>
    </source>
</evidence>
<reference evidence="12" key="1">
    <citation type="journal article" date="2019" name="Int. J. Syst. Evol. Microbiol.">
        <title>The Global Catalogue of Microorganisms (GCM) 10K type strain sequencing project: providing services to taxonomists for standard genome sequencing and annotation.</title>
        <authorList>
            <consortium name="The Broad Institute Genomics Platform"/>
            <consortium name="The Broad Institute Genome Sequencing Center for Infectious Disease"/>
            <person name="Wu L."/>
            <person name="Ma J."/>
        </authorList>
    </citation>
    <scope>NUCLEOTIDE SEQUENCE [LARGE SCALE GENOMIC DNA]</scope>
    <source>
        <strain evidence="12">CCUG 55854</strain>
    </source>
</reference>
<feature type="signal peptide" evidence="7">
    <location>
        <begin position="1"/>
        <end position="23"/>
    </location>
</feature>
<comment type="function">
    <text evidence="7">Required for disulfide bond formation in some periplasmic proteins. Acts by transferring its disulfide bond to other proteins and is reduced in the process.</text>
</comment>